<dbReference type="Proteomes" id="UP000009374">
    <property type="component" value="Unassembled WGS sequence"/>
</dbReference>
<keyword evidence="7 10" id="KW-0808">Transferase</keyword>
<dbReference type="HAMAP" id="MF_00230">
    <property type="entry name" value="CobT"/>
    <property type="match status" value="1"/>
</dbReference>
<comment type="function">
    <text evidence="10">Catalyzes the synthesis of alpha-ribazole-5'-phosphate from nicotinate mononucleotide (NAMN) and 5,6-dimethylbenzimidazole (DMB).</text>
</comment>
<evidence type="ECO:0000256" key="8">
    <source>
        <dbReference type="ARBA" id="ARBA00030686"/>
    </source>
</evidence>
<dbReference type="FunFam" id="3.40.50.10210:FF:000001">
    <property type="entry name" value="Nicotinate-nucleotide--dimethylbenzimidazole phosphoribosyltransferase"/>
    <property type="match status" value="1"/>
</dbReference>
<dbReference type="GO" id="GO:0009236">
    <property type="term" value="P:cobalamin biosynthetic process"/>
    <property type="evidence" value="ECO:0007669"/>
    <property type="project" value="UniProtKB-UniRule"/>
</dbReference>
<dbReference type="InterPro" id="IPR003200">
    <property type="entry name" value="Nict_dMeBzImd_PRibTrfase"/>
</dbReference>
<dbReference type="InterPro" id="IPR023195">
    <property type="entry name" value="Nict_dMeBzImd_PRibTrfase_N"/>
</dbReference>
<accession>C6I042</accession>
<keyword evidence="6 10" id="KW-0328">Glycosyltransferase</keyword>
<keyword evidence="5 10" id="KW-0169">Cobalamin biosynthesis</keyword>
<evidence type="ECO:0000256" key="2">
    <source>
        <dbReference type="ARBA" id="ARBA00007110"/>
    </source>
</evidence>
<proteinExistence type="inferred from homology"/>
<organism evidence="11 12">
    <name type="scientific">Leptospirillum ferrodiazotrophum</name>
    <dbReference type="NCBI Taxonomy" id="412449"/>
    <lineage>
        <taxon>Bacteria</taxon>
        <taxon>Pseudomonadati</taxon>
        <taxon>Nitrospirota</taxon>
        <taxon>Nitrospiria</taxon>
        <taxon>Nitrospirales</taxon>
        <taxon>Nitrospiraceae</taxon>
        <taxon>Leptospirillum</taxon>
    </lineage>
</organism>
<dbReference type="InterPro" id="IPR017846">
    <property type="entry name" value="Nict_dMeBzImd_PRibTrfase_bact"/>
</dbReference>
<comment type="similarity">
    <text evidence="2 10">Belongs to the CobT family.</text>
</comment>
<sequence>MNASVPPSSDPPFPLHPPLDAWSRMVGPIDPGFDAAIKDRLDHLTKPLGSLGRLEDVAFWYARLHGSDRPPAPRGACVVFAGDHGVTAEGVSAYPSSVTREMVLNYLRGGAAISVLSRTHGFSLSIVDVGVDGDLSGAEGLIHRKVARGTKNFRREPAMAPRDGIRALEVGMEMADRSAKAGATLLLTGEMGIGNTTSSTALAAALLRRPPEELAGTGTGLSPEGRRKKIRVVEESLAVYRPLLSSPLDWMCAVGGFEIAALTGFIIGGAVRRIPVILDGFITTTAALLAVELIPGVRPWLLASHMSLEPGHRHLLEHLGLAPLLALDLRLGEGSGAAVAYPLVVSAVELYNRMATFSEASVSEAGPG</sequence>
<evidence type="ECO:0000256" key="3">
    <source>
        <dbReference type="ARBA" id="ARBA00011991"/>
    </source>
</evidence>
<feature type="active site" description="Proton acceptor" evidence="10">
    <location>
        <position position="333"/>
    </location>
</feature>
<dbReference type="Pfam" id="PF02277">
    <property type="entry name" value="DBI_PRT"/>
    <property type="match status" value="1"/>
</dbReference>
<evidence type="ECO:0000256" key="9">
    <source>
        <dbReference type="ARBA" id="ARBA00047340"/>
    </source>
</evidence>
<evidence type="ECO:0000256" key="1">
    <source>
        <dbReference type="ARBA" id="ARBA00005049"/>
    </source>
</evidence>
<evidence type="ECO:0000256" key="4">
    <source>
        <dbReference type="ARBA" id="ARBA00015486"/>
    </source>
</evidence>
<evidence type="ECO:0000313" key="12">
    <source>
        <dbReference type="Proteomes" id="UP000009374"/>
    </source>
</evidence>
<dbReference type="Gene3D" id="3.40.50.10210">
    <property type="match status" value="1"/>
</dbReference>
<evidence type="ECO:0000313" key="11">
    <source>
        <dbReference type="EMBL" id="EES51733.1"/>
    </source>
</evidence>
<name>C6I042_9BACT</name>
<dbReference type="CDD" id="cd02439">
    <property type="entry name" value="DMB-PRT_CobT"/>
    <property type="match status" value="1"/>
</dbReference>
<evidence type="ECO:0000256" key="6">
    <source>
        <dbReference type="ARBA" id="ARBA00022676"/>
    </source>
</evidence>
<comment type="catalytic activity">
    <reaction evidence="9 10">
        <text>5,6-dimethylbenzimidazole + nicotinate beta-D-ribonucleotide = alpha-ribazole 5'-phosphate + nicotinate + H(+)</text>
        <dbReference type="Rhea" id="RHEA:11196"/>
        <dbReference type="ChEBI" id="CHEBI:15378"/>
        <dbReference type="ChEBI" id="CHEBI:15890"/>
        <dbReference type="ChEBI" id="CHEBI:32544"/>
        <dbReference type="ChEBI" id="CHEBI:57502"/>
        <dbReference type="ChEBI" id="CHEBI:57918"/>
        <dbReference type="EC" id="2.4.2.21"/>
    </reaction>
</comment>
<gene>
    <name evidence="10" type="primary">cobT</name>
    <name evidence="11" type="ORF">UBAL3_95530005</name>
</gene>
<dbReference type="InterPro" id="IPR036087">
    <property type="entry name" value="Nict_dMeBzImd_PRibTrfase_sf"/>
</dbReference>
<keyword evidence="12" id="KW-1185">Reference proteome</keyword>
<dbReference type="UniPathway" id="UPA00061">
    <property type="reaction ID" value="UER00516"/>
</dbReference>
<dbReference type="EC" id="2.4.2.21" evidence="3 10"/>
<evidence type="ECO:0000256" key="5">
    <source>
        <dbReference type="ARBA" id="ARBA00022573"/>
    </source>
</evidence>
<protein>
    <recommendedName>
        <fullName evidence="4 10">Nicotinate-nucleotide--dimethylbenzimidazole phosphoribosyltransferase</fullName>
        <shortName evidence="10">NN:DBI PRT</shortName>
        <ecNumber evidence="3 10">2.4.2.21</ecNumber>
    </recommendedName>
    <alternativeName>
        <fullName evidence="8 10">N(1)-alpha-phosphoribosyltransferase</fullName>
    </alternativeName>
</protein>
<dbReference type="GO" id="GO:0008939">
    <property type="term" value="F:nicotinate-nucleotide-dimethylbenzimidazole phosphoribosyltransferase activity"/>
    <property type="evidence" value="ECO:0007669"/>
    <property type="project" value="UniProtKB-UniRule"/>
</dbReference>
<evidence type="ECO:0000256" key="10">
    <source>
        <dbReference type="HAMAP-Rule" id="MF_00230"/>
    </source>
</evidence>
<dbReference type="AlphaFoldDB" id="C6I042"/>
<dbReference type="EMBL" id="GG693885">
    <property type="protein sequence ID" value="EES51733.1"/>
    <property type="molecule type" value="Genomic_DNA"/>
</dbReference>
<comment type="pathway">
    <text evidence="1 10">Nucleoside biosynthesis; alpha-ribazole biosynthesis; alpha-ribazole from 5,6-dimethylbenzimidazole: step 1/2.</text>
</comment>
<evidence type="ECO:0000256" key="7">
    <source>
        <dbReference type="ARBA" id="ARBA00022679"/>
    </source>
</evidence>
<dbReference type="Gene3D" id="1.10.1610.10">
    <property type="match status" value="1"/>
</dbReference>
<reference evidence="11 12" key="1">
    <citation type="journal article" date="2009" name="Appl. Environ. Microbiol.">
        <title>Community genomic and proteomic analyses of chemoautotrophic iron-oxidizing "Leptospirillum rubarum" (Group II) and "Leptospirillum ferrodiazotrophum" (Group III) bacteria in acid mine drainage biofilms.</title>
        <authorList>
            <person name="Goltsman D.S."/>
            <person name="Denef V.J."/>
            <person name="Singer S.W."/>
            <person name="VerBerkmoes N.C."/>
            <person name="Lefsrud M."/>
            <person name="Mueller R.S."/>
            <person name="Dick G.J."/>
            <person name="Sun C.L."/>
            <person name="Wheeler K.E."/>
            <person name="Zemla A."/>
            <person name="Baker B.J."/>
            <person name="Hauser L."/>
            <person name="Land M."/>
            <person name="Shah M.B."/>
            <person name="Thelen M.P."/>
            <person name="Hettich R.L."/>
            <person name="Banfield J.F."/>
        </authorList>
    </citation>
    <scope>NUCLEOTIDE SEQUENCE [LARGE SCALE GENOMIC DNA]</scope>
</reference>
<dbReference type="NCBIfam" id="TIGR03160">
    <property type="entry name" value="cobT_DBIPRT"/>
    <property type="match status" value="1"/>
</dbReference>
<dbReference type="SUPFAM" id="SSF52733">
    <property type="entry name" value="Nicotinate mononucleotide:5,6-dimethylbenzimidazole phosphoribosyltransferase (CobT)"/>
    <property type="match status" value="1"/>
</dbReference>
<dbReference type="PANTHER" id="PTHR43463">
    <property type="entry name" value="NICOTINATE-NUCLEOTIDE--DIMETHYLBENZIMIDAZOLE PHOSPHORIBOSYLTRANSFERASE"/>
    <property type="match status" value="1"/>
</dbReference>
<dbReference type="NCBIfam" id="NF000996">
    <property type="entry name" value="PRK00105.1"/>
    <property type="match status" value="1"/>
</dbReference>
<dbReference type="PANTHER" id="PTHR43463:SF1">
    <property type="entry name" value="NICOTINATE-NUCLEOTIDE--DIMETHYLBENZIMIDAZOLE PHOSPHORIBOSYLTRANSFERASE"/>
    <property type="match status" value="1"/>
</dbReference>